<comment type="caution">
    <text evidence="4">The sequence shown here is derived from an EMBL/GenBank/DDBJ whole genome shotgun (WGS) entry which is preliminary data.</text>
</comment>
<feature type="domain" description="BTB" evidence="2">
    <location>
        <begin position="58"/>
        <end position="143"/>
    </location>
</feature>
<feature type="domain" description="C2HC NPR-type" evidence="3">
    <location>
        <begin position="146"/>
        <end position="160"/>
    </location>
</feature>
<dbReference type="SMART" id="SM00225">
    <property type="entry name" value="BTB"/>
    <property type="match status" value="1"/>
</dbReference>
<dbReference type="GO" id="GO:0009862">
    <property type="term" value="P:systemic acquired resistance, salicylic acid mediated signaling pathway"/>
    <property type="evidence" value="ECO:0007669"/>
    <property type="project" value="InterPro"/>
</dbReference>
<dbReference type="GO" id="GO:0005634">
    <property type="term" value="C:nucleus"/>
    <property type="evidence" value="ECO:0007669"/>
    <property type="project" value="TreeGrafter"/>
</dbReference>
<evidence type="ECO:0008006" key="6">
    <source>
        <dbReference type="Google" id="ProtNLM"/>
    </source>
</evidence>
<evidence type="ECO:0000313" key="4">
    <source>
        <dbReference type="EMBL" id="KAH9298734.1"/>
    </source>
</evidence>
<dbReference type="GO" id="GO:0050832">
    <property type="term" value="P:defense response to fungus"/>
    <property type="evidence" value="ECO:0007669"/>
    <property type="project" value="TreeGrafter"/>
</dbReference>
<dbReference type="Proteomes" id="UP000824469">
    <property type="component" value="Unassembled WGS sequence"/>
</dbReference>
<dbReference type="GO" id="GO:0042742">
    <property type="term" value="P:defense response to bacterium"/>
    <property type="evidence" value="ECO:0007669"/>
    <property type="project" value="TreeGrafter"/>
</dbReference>
<dbReference type="CDD" id="cd18310">
    <property type="entry name" value="BTB_POZ_NPR_plant"/>
    <property type="match status" value="1"/>
</dbReference>
<name>A0AA38FAN6_TAXCH</name>
<evidence type="ECO:0000259" key="3">
    <source>
        <dbReference type="PROSITE" id="PS52046"/>
    </source>
</evidence>
<proteinExistence type="predicted"/>
<comment type="pathway">
    <text evidence="1">Protein modification; protein ubiquitination.</text>
</comment>
<dbReference type="InterPro" id="IPR044292">
    <property type="entry name" value="NPR"/>
</dbReference>
<dbReference type="EMBL" id="JAHRHJ020000010">
    <property type="protein sequence ID" value="KAH9298734.1"/>
    <property type="molecule type" value="Genomic_DNA"/>
</dbReference>
<dbReference type="PROSITE" id="PS50097">
    <property type="entry name" value="BTB"/>
    <property type="match status" value="1"/>
</dbReference>
<sequence length="328" mass="36376">MNYSSSSCISNVNGIGTGDGSSSATSSSEICTPEVKALHILSQNIHSLISVETHVDFSDAQITVGEHVVPVHRCILGVRSPFFRNLFSKNTKTARPNSTNSTSNTGEGLQYELKELLGEWNVGYEAFMIVLGYLYSGKLAEPPSGVCTCVDRACSHDACRPAIDFALELLYSAYVFQIPELVSLSQTLEPVSVQDFVGRTIHTLEHEGASSSVVEHPSMLMELTPGKKIQFRVVIFPNTDREILVHSRFQESVTVQKYFFAAETFTCSSQEWTLGKGFQGSITLQPRKRIMSLSNLRITDNQKKEMWPLADVHKQLALFLSVEDREDV</sequence>
<protein>
    <recommendedName>
        <fullName evidence="6">BTB domain-containing protein</fullName>
    </recommendedName>
</protein>
<evidence type="ECO:0000313" key="5">
    <source>
        <dbReference type="Proteomes" id="UP000824469"/>
    </source>
</evidence>
<dbReference type="PROSITE" id="PS52046">
    <property type="entry name" value="ZF_C2HC_NPR"/>
    <property type="match status" value="1"/>
</dbReference>
<dbReference type="GO" id="GO:2000031">
    <property type="term" value="P:regulation of salicylic acid mediated signaling pathway"/>
    <property type="evidence" value="ECO:0007669"/>
    <property type="project" value="InterPro"/>
</dbReference>
<dbReference type="PANTHER" id="PTHR46475:SF1">
    <property type="entry name" value="REGULATORY PROTEIN NPR2"/>
    <property type="match status" value="1"/>
</dbReference>
<dbReference type="SUPFAM" id="SSF54695">
    <property type="entry name" value="POZ domain"/>
    <property type="match status" value="1"/>
</dbReference>
<evidence type="ECO:0000259" key="2">
    <source>
        <dbReference type="PROSITE" id="PS50097"/>
    </source>
</evidence>
<gene>
    <name evidence="4" type="ORF">KI387_030416</name>
</gene>
<dbReference type="Pfam" id="PF00651">
    <property type="entry name" value="BTB"/>
    <property type="match status" value="1"/>
</dbReference>
<feature type="non-terminal residue" evidence="4">
    <location>
        <position position="1"/>
    </location>
</feature>
<evidence type="ECO:0000256" key="1">
    <source>
        <dbReference type="ARBA" id="ARBA00004906"/>
    </source>
</evidence>
<dbReference type="InterPro" id="IPR011333">
    <property type="entry name" value="SKP1/BTB/POZ_sf"/>
</dbReference>
<keyword evidence="5" id="KW-1185">Reference proteome</keyword>
<dbReference type="InterPro" id="IPR000210">
    <property type="entry name" value="BTB/POZ_dom"/>
</dbReference>
<dbReference type="PANTHER" id="PTHR46475">
    <property type="entry name" value="REGULATORY PROTEIN NPR3"/>
    <property type="match status" value="1"/>
</dbReference>
<dbReference type="Gene3D" id="3.30.710.10">
    <property type="entry name" value="Potassium Channel Kv1.1, Chain A"/>
    <property type="match status" value="1"/>
</dbReference>
<dbReference type="AlphaFoldDB" id="A0AA38FAN6"/>
<reference evidence="4 5" key="1">
    <citation type="journal article" date="2021" name="Nat. Plants">
        <title>The Taxus genome provides insights into paclitaxel biosynthesis.</title>
        <authorList>
            <person name="Xiong X."/>
            <person name="Gou J."/>
            <person name="Liao Q."/>
            <person name="Li Y."/>
            <person name="Zhou Q."/>
            <person name="Bi G."/>
            <person name="Li C."/>
            <person name="Du R."/>
            <person name="Wang X."/>
            <person name="Sun T."/>
            <person name="Guo L."/>
            <person name="Liang H."/>
            <person name="Lu P."/>
            <person name="Wu Y."/>
            <person name="Zhang Z."/>
            <person name="Ro D.K."/>
            <person name="Shang Y."/>
            <person name="Huang S."/>
            <person name="Yan J."/>
        </authorList>
    </citation>
    <scope>NUCLEOTIDE SEQUENCE [LARGE SCALE GENOMIC DNA]</scope>
    <source>
        <strain evidence="4">Ta-2019</strain>
    </source>
</reference>
<dbReference type="InterPro" id="IPR057250">
    <property type="entry name" value="Znf_C2HC_NPR-type"/>
</dbReference>
<organism evidence="4 5">
    <name type="scientific">Taxus chinensis</name>
    <name type="common">Chinese yew</name>
    <name type="synonym">Taxus wallichiana var. chinensis</name>
    <dbReference type="NCBI Taxonomy" id="29808"/>
    <lineage>
        <taxon>Eukaryota</taxon>
        <taxon>Viridiplantae</taxon>
        <taxon>Streptophyta</taxon>
        <taxon>Embryophyta</taxon>
        <taxon>Tracheophyta</taxon>
        <taxon>Spermatophyta</taxon>
        <taxon>Pinopsida</taxon>
        <taxon>Pinidae</taxon>
        <taxon>Conifers II</taxon>
        <taxon>Cupressales</taxon>
        <taxon>Taxaceae</taxon>
        <taxon>Taxus</taxon>
    </lineage>
</organism>
<dbReference type="GO" id="GO:2000022">
    <property type="term" value="P:regulation of jasmonic acid mediated signaling pathway"/>
    <property type="evidence" value="ECO:0007669"/>
    <property type="project" value="InterPro"/>
</dbReference>
<accession>A0AA38FAN6</accession>